<gene>
    <name evidence="2" type="ORF">Back2_02550</name>
</gene>
<dbReference type="EMBL" id="AP019307">
    <property type="protein sequence ID" value="BBH15968.1"/>
    <property type="molecule type" value="Genomic_DNA"/>
</dbReference>
<dbReference type="Proteomes" id="UP000271573">
    <property type="component" value="Chromosome"/>
</dbReference>
<dbReference type="RefSeq" id="WP_125566031.1">
    <property type="nucleotide sequence ID" value="NZ_AP019307.1"/>
</dbReference>
<dbReference type="KEGG" id="nbe:Back2_02550"/>
<dbReference type="InterPro" id="IPR016566">
    <property type="entry name" value="UCP010219"/>
</dbReference>
<keyword evidence="3" id="KW-1185">Reference proteome</keyword>
<reference evidence="2 3" key="1">
    <citation type="submission" date="2018-11" db="EMBL/GenBank/DDBJ databases">
        <title>Complete genome sequence of Nocardioides baekrokdamisoli strain KCTC 39748.</title>
        <authorList>
            <person name="Kang S.W."/>
            <person name="Lee K.C."/>
            <person name="Kim K.K."/>
            <person name="Kim J.S."/>
            <person name="Kim D.S."/>
            <person name="Ko S.H."/>
            <person name="Yang S.H."/>
            <person name="Shin Y.K."/>
            <person name="Lee J.S."/>
        </authorList>
    </citation>
    <scope>NUCLEOTIDE SEQUENCE [LARGE SCALE GENOMIC DNA]</scope>
    <source>
        <strain evidence="2 3">KCTC 39748</strain>
    </source>
</reference>
<feature type="transmembrane region" description="Helical" evidence="1">
    <location>
        <begin position="194"/>
        <end position="218"/>
    </location>
</feature>
<evidence type="ECO:0000256" key="1">
    <source>
        <dbReference type="SAM" id="Phobius"/>
    </source>
</evidence>
<proteinExistence type="predicted"/>
<keyword evidence="1" id="KW-1133">Transmembrane helix</keyword>
<keyword evidence="1" id="KW-0812">Transmembrane</keyword>
<keyword evidence="1" id="KW-0472">Membrane</keyword>
<protein>
    <recommendedName>
        <fullName evidence="4">DUF3159 domain-containing protein</fullName>
    </recommendedName>
</protein>
<evidence type="ECO:0000313" key="2">
    <source>
        <dbReference type="EMBL" id="BBH15968.1"/>
    </source>
</evidence>
<dbReference type="AlphaFoldDB" id="A0A3G9IXG7"/>
<dbReference type="Pfam" id="PF11361">
    <property type="entry name" value="DUF3159"/>
    <property type="match status" value="1"/>
</dbReference>
<accession>A0A3G9IXG7</accession>
<evidence type="ECO:0000313" key="3">
    <source>
        <dbReference type="Proteomes" id="UP000271573"/>
    </source>
</evidence>
<feature type="transmembrane region" description="Helical" evidence="1">
    <location>
        <begin position="26"/>
        <end position="43"/>
    </location>
</feature>
<organism evidence="2 3">
    <name type="scientific">Nocardioides baekrokdamisoli</name>
    <dbReference type="NCBI Taxonomy" id="1804624"/>
    <lineage>
        <taxon>Bacteria</taxon>
        <taxon>Bacillati</taxon>
        <taxon>Actinomycetota</taxon>
        <taxon>Actinomycetes</taxon>
        <taxon>Propionibacteriales</taxon>
        <taxon>Nocardioidaceae</taxon>
        <taxon>Nocardioides</taxon>
    </lineage>
</organism>
<feature type="transmembrane region" description="Helical" evidence="1">
    <location>
        <begin position="159"/>
        <end position="182"/>
    </location>
</feature>
<feature type="transmembrane region" description="Helical" evidence="1">
    <location>
        <begin position="50"/>
        <end position="68"/>
    </location>
</feature>
<feature type="transmembrane region" description="Helical" evidence="1">
    <location>
        <begin position="74"/>
        <end position="92"/>
    </location>
</feature>
<evidence type="ECO:0008006" key="4">
    <source>
        <dbReference type="Google" id="ProtNLM"/>
    </source>
</evidence>
<sequence length="238" mass="24837">MTETTVDTVEAFVRRQMSASLGGRRGMLEAAVPGVAFTVAWLFSKNITTALIAGGLIAVAALLVRMVQRSDLKHVGNAILGLALGWGIVWAIKHAGGSAQHQALAFFVPGVVTSGIQAIVMAISCVVRWPAVGFLLGGATGDPIAWHRDRQVVRLCSQLTWLLLGPLAILVAIEGPLILAGWTGAMNADTAVSTLAIIKLGVGWPLRAVMWGAMIWLLGRNATPHAEATGQSSSSSSG</sequence>
<name>A0A3G9IXG7_9ACTN</name>
<dbReference type="OrthoDB" id="5244221at2"/>